<dbReference type="EMBL" id="ML119190">
    <property type="protein sequence ID" value="RPB07233.1"/>
    <property type="molecule type" value="Genomic_DNA"/>
</dbReference>
<accession>A0A3N4K9V6</accession>
<dbReference type="Proteomes" id="UP000277580">
    <property type="component" value="Unassembled WGS sequence"/>
</dbReference>
<organism evidence="1 2">
    <name type="scientific">Morchella conica CCBAS932</name>
    <dbReference type="NCBI Taxonomy" id="1392247"/>
    <lineage>
        <taxon>Eukaryota</taxon>
        <taxon>Fungi</taxon>
        <taxon>Dikarya</taxon>
        <taxon>Ascomycota</taxon>
        <taxon>Pezizomycotina</taxon>
        <taxon>Pezizomycetes</taxon>
        <taxon>Pezizales</taxon>
        <taxon>Morchellaceae</taxon>
        <taxon>Morchella</taxon>
    </lineage>
</organism>
<keyword evidence="2" id="KW-1185">Reference proteome</keyword>
<dbReference type="OrthoDB" id="10309318at2759"/>
<evidence type="ECO:0000313" key="2">
    <source>
        <dbReference type="Proteomes" id="UP000277580"/>
    </source>
</evidence>
<dbReference type="InParanoid" id="A0A3N4K9V6"/>
<dbReference type="AlphaFoldDB" id="A0A3N4K9V6"/>
<proteinExistence type="predicted"/>
<protein>
    <submittedName>
        <fullName evidence="1">Uncharacterized protein</fullName>
    </submittedName>
</protein>
<gene>
    <name evidence="1" type="ORF">P167DRAFT_540284</name>
</gene>
<reference evidence="1 2" key="1">
    <citation type="journal article" date="2018" name="Nat. Ecol. Evol.">
        <title>Pezizomycetes genomes reveal the molecular basis of ectomycorrhizal truffle lifestyle.</title>
        <authorList>
            <person name="Murat C."/>
            <person name="Payen T."/>
            <person name="Noel B."/>
            <person name="Kuo A."/>
            <person name="Morin E."/>
            <person name="Chen J."/>
            <person name="Kohler A."/>
            <person name="Krizsan K."/>
            <person name="Balestrini R."/>
            <person name="Da Silva C."/>
            <person name="Montanini B."/>
            <person name="Hainaut M."/>
            <person name="Levati E."/>
            <person name="Barry K.W."/>
            <person name="Belfiori B."/>
            <person name="Cichocki N."/>
            <person name="Clum A."/>
            <person name="Dockter R.B."/>
            <person name="Fauchery L."/>
            <person name="Guy J."/>
            <person name="Iotti M."/>
            <person name="Le Tacon F."/>
            <person name="Lindquist E.A."/>
            <person name="Lipzen A."/>
            <person name="Malagnac F."/>
            <person name="Mello A."/>
            <person name="Molinier V."/>
            <person name="Miyauchi S."/>
            <person name="Poulain J."/>
            <person name="Riccioni C."/>
            <person name="Rubini A."/>
            <person name="Sitrit Y."/>
            <person name="Splivallo R."/>
            <person name="Traeger S."/>
            <person name="Wang M."/>
            <person name="Zifcakova L."/>
            <person name="Wipf D."/>
            <person name="Zambonelli A."/>
            <person name="Paolocci F."/>
            <person name="Nowrousian M."/>
            <person name="Ottonello S."/>
            <person name="Baldrian P."/>
            <person name="Spatafora J.W."/>
            <person name="Henrissat B."/>
            <person name="Nagy L.G."/>
            <person name="Aury J.M."/>
            <person name="Wincker P."/>
            <person name="Grigoriev I.V."/>
            <person name="Bonfante P."/>
            <person name="Martin F.M."/>
        </authorList>
    </citation>
    <scope>NUCLEOTIDE SEQUENCE [LARGE SCALE GENOMIC DNA]</scope>
    <source>
        <strain evidence="1 2">CCBAS932</strain>
    </source>
</reference>
<name>A0A3N4K9V6_9PEZI</name>
<sequence length="315" mass="35653">MKNLLNISENETLESIVFAIAKTAYEKEEFDRCQLWILDSVTRKTLPDKSQEMVKMPQIPEVPAKLLTYLERYREVKTLEDCFAVAAKPHADLFDTITDTTKTWIDDVMKFSYKLITTSFLTLPLHEGCYDSSVHPLFWQNYFLDSPLFCQQKETKLPTPNPTSPLAALRWDGIFLPKRALINGTRPAFGLVEVCRDIGTDAVKSRRDWQKLLVGCREILAVLRCAVEGDAKTISELAVVGVLMTGAQTTVMVMGCIGENLYAVVEGGTHVFPPDLSGMAKGVSKYVQPIWRAKEIMLRSHALIETYFEDKNYEI</sequence>
<evidence type="ECO:0000313" key="1">
    <source>
        <dbReference type="EMBL" id="RPB07233.1"/>
    </source>
</evidence>